<dbReference type="PRINTS" id="PR01181">
    <property type="entry name" value="DAPDCRBXLASE"/>
</dbReference>
<evidence type="ECO:0000313" key="11">
    <source>
        <dbReference type="EMBL" id="MBE5039322.1"/>
    </source>
</evidence>
<evidence type="ECO:0000256" key="8">
    <source>
        <dbReference type="RuleBase" id="RU003738"/>
    </source>
</evidence>
<sequence>MQFVMDCLQVGREGILEIGGCSLTEIAREFKTPAYVMDENEIRKNCQVYLRAMEEYYGGNGMVLYASKALSCKEIYRIMQEEGMGIDVVSGGELYTALEAGFPAKKIYFHGNNKTKEEIVMALENGVGRIVVDNMTELEMLEQLAAERNLETSVLFRIKPGIDAHTHSFIQTGQIDSKFGVALETGEAEEIVRIALRMPHINVVGVHCHIGSQIFDLKPFQLAAKTMMEFIGMLKEKYGAQIQELNLGGGYGIKYVQEDTPVDYDKYIEAVARVVREESERLHVAQPFILMEPGRSIVASAGLTLYTVGVVKEIPSVRTYVSVDGGMGDNPRHIMYGSEYEAVLPENPEGEREMTVTIAGKCCESGDVLIRDAKLPKVKPGDLLAVLATGAYNYSMASNYNRIPRPPIIMVKDGKARLAVRRETYQDLVACDV</sequence>
<feature type="binding site" evidence="5">
    <location>
        <position position="392"/>
    </location>
    <ligand>
        <name>substrate</name>
    </ligand>
</feature>
<dbReference type="RefSeq" id="WP_226391883.1">
    <property type="nucleotide sequence ID" value="NZ_JADCKB010000003.1"/>
</dbReference>
<protein>
    <recommendedName>
        <fullName evidence="5 6">Diaminopimelate decarboxylase</fullName>
        <shortName evidence="5">DAP decarboxylase</shortName>
        <shortName evidence="5">DAPDC</shortName>
        <ecNumber evidence="5 6">4.1.1.20</ecNumber>
    </recommendedName>
</protein>
<dbReference type="Pfam" id="PF00278">
    <property type="entry name" value="Orn_DAP_Arg_deC"/>
    <property type="match status" value="1"/>
</dbReference>
<dbReference type="NCBIfam" id="TIGR01048">
    <property type="entry name" value="lysA"/>
    <property type="match status" value="1"/>
</dbReference>
<keyword evidence="4 5" id="KW-0456">Lyase</keyword>
<comment type="function">
    <text evidence="5">Specifically catalyzes the decarboxylation of meso-diaminopimelate (meso-DAP) to L-lysine.</text>
</comment>
<feature type="binding site" evidence="5">
    <location>
        <position position="364"/>
    </location>
    <ligand>
        <name>substrate</name>
    </ligand>
</feature>
<evidence type="ECO:0000259" key="9">
    <source>
        <dbReference type="Pfam" id="PF00278"/>
    </source>
</evidence>
<comment type="similarity">
    <text evidence="5">Belongs to the Orn/Lys/Arg decarboxylase class-II family. LysA subfamily.</text>
</comment>
<dbReference type="SUPFAM" id="SSF51419">
    <property type="entry name" value="PLP-binding barrel"/>
    <property type="match status" value="1"/>
</dbReference>
<dbReference type="InterPro" id="IPR009006">
    <property type="entry name" value="Ala_racemase/Decarboxylase_C"/>
</dbReference>
<feature type="binding site" evidence="5">
    <location>
        <position position="332"/>
    </location>
    <ligand>
        <name>substrate</name>
    </ligand>
</feature>
<dbReference type="Gene3D" id="3.20.20.10">
    <property type="entry name" value="Alanine racemase"/>
    <property type="match status" value="1"/>
</dbReference>
<comment type="catalytic activity">
    <reaction evidence="5 8">
        <text>meso-2,6-diaminopimelate + H(+) = L-lysine + CO2</text>
        <dbReference type="Rhea" id="RHEA:15101"/>
        <dbReference type="ChEBI" id="CHEBI:15378"/>
        <dbReference type="ChEBI" id="CHEBI:16526"/>
        <dbReference type="ChEBI" id="CHEBI:32551"/>
        <dbReference type="ChEBI" id="CHEBI:57791"/>
        <dbReference type="EC" id="4.1.1.20"/>
    </reaction>
</comment>
<dbReference type="EC" id="4.1.1.20" evidence="5 6"/>
<dbReference type="PANTHER" id="PTHR43727:SF2">
    <property type="entry name" value="GROUP IV DECARBOXYLASE"/>
    <property type="match status" value="1"/>
</dbReference>
<evidence type="ECO:0000259" key="10">
    <source>
        <dbReference type="Pfam" id="PF02784"/>
    </source>
</evidence>
<keyword evidence="5" id="KW-0028">Amino-acid biosynthesis</keyword>
<proteinExistence type="inferred from homology"/>
<evidence type="ECO:0000256" key="1">
    <source>
        <dbReference type="ARBA" id="ARBA00001933"/>
    </source>
</evidence>
<dbReference type="InterPro" id="IPR022657">
    <property type="entry name" value="De-COase2_CS"/>
</dbReference>
<comment type="pathway">
    <text evidence="5 8">Amino-acid biosynthesis; L-lysine biosynthesis via DAP pathway; L-lysine from DL-2,6-diaminopimelate: step 1/1.</text>
</comment>
<feature type="binding site" evidence="5">
    <location>
        <begin position="292"/>
        <end position="295"/>
    </location>
    <ligand>
        <name>pyridoxal 5'-phosphate</name>
        <dbReference type="ChEBI" id="CHEBI:597326"/>
    </ligand>
</feature>
<dbReference type="HAMAP" id="MF_02120">
    <property type="entry name" value="LysA"/>
    <property type="match status" value="1"/>
</dbReference>
<reference evidence="11" key="1">
    <citation type="submission" date="2020-10" db="EMBL/GenBank/DDBJ databases">
        <title>ChiBAC.</title>
        <authorList>
            <person name="Zenner C."/>
            <person name="Hitch T.C.A."/>
            <person name="Clavel T."/>
        </authorList>
    </citation>
    <scope>NUCLEOTIDE SEQUENCE</scope>
    <source>
        <strain evidence="11">DSM 107454</strain>
    </source>
</reference>
<dbReference type="CDD" id="cd06828">
    <property type="entry name" value="PLPDE_III_DapDC"/>
    <property type="match status" value="1"/>
</dbReference>
<dbReference type="Gene3D" id="2.40.37.10">
    <property type="entry name" value="Lyase, Ornithine Decarboxylase, Chain A, domain 1"/>
    <property type="match status" value="1"/>
</dbReference>
<feature type="domain" description="Orn/DAP/Arg decarboxylase 2 N-terminal" evidence="10">
    <location>
        <begin position="42"/>
        <end position="299"/>
    </location>
</feature>
<feature type="binding site" evidence="5">
    <location>
        <position position="295"/>
    </location>
    <ligand>
        <name>substrate</name>
    </ligand>
</feature>
<evidence type="ECO:0000256" key="5">
    <source>
        <dbReference type="HAMAP-Rule" id="MF_02120"/>
    </source>
</evidence>
<keyword evidence="2 5" id="KW-0210">Decarboxylase</keyword>
<evidence type="ECO:0000313" key="12">
    <source>
        <dbReference type="Proteomes" id="UP000806542"/>
    </source>
</evidence>
<feature type="binding site" evidence="5">
    <location>
        <position position="392"/>
    </location>
    <ligand>
        <name>pyridoxal 5'-phosphate</name>
        <dbReference type="ChEBI" id="CHEBI:597326"/>
    </ligand>
</feature>
<accession>A0A9D5LYN7</accession>
<keyword evidence="12" id="KW-1185">Reference proteome</keyword>
<dbReference type="GO" id="GO:0030170">
    <property type="term" value="F:pyridoxal phosphate binding"/>
    <property type="evidence" value="ECO:0007669"/>
    <property type="project" value="UniProtKB-UniRule"/>
</dbReference>
<evidence type="ECO:0000256" key="7">
    <source>
        <dbReference type="PIRSR" id="PIRSR600183-50"/>
    </source>
</evidence>
<dbReference type="InterPro" id="IPR000183">
    <property type="entry name" value="Orn/DAP/Arg_de-COase"/>
</dbReference>
<evidence type="ECO:0000256" key="4">
    <source>
        <dbReference type="ARBA" id="ARBA00023239"/>
    </source>
</evidence>
<feature type="binding site" evidence="5">
    <location>
        <position position="250"/>
    </location>
    <ligand>
        <name>pyridoxal 5'-phosphate</name>
        <dbReference type="ChEBI" id="CHEBI:597326"/>
    </ligand>
</feature>
<organism evidence="11 12">
    <name type="scientific">Ructibacterium gallinarum</name>
    <dbReference type="NCBI Taxonomy" id="2779355"/>
    <lineage>
        <taxon>Bacteria</taxon>
        <taxon>Bacillati</taxon>
        <taxon>Bacillota</taxon>
        <taxon>Clostridia</taxon>
        <taxon>Eubacteriales</taxon>
        <taxon>Oscillospiraceae</taxon>
        <taxon>Ructibacterium</taxon>
    </lineage>
</organism>
<evidence type="ECO:0000256" key="6">
    <source>
        <dbReference type="NCBIfam" id="TIGR01048"/>
    </source>
</evidence>
<dbReference type="PRINTS" id="PR01179">
    <property type="entry name" value="ODADCRBXLASE"/>
</dbReference>
<dbReference type="PANTHER" id="PTHR43727">
    <property type="entry name" value="DIAMINOPIMELATE DECARBOXYLASE"/>
    <property type="match status" value="1"/>
</dbReference>
<keyword evidence="5 8" id="KW-0457">Lysine biosynthesis</keyword>
<feature type="active site" description="Proton donor" evidence="7">
    <location>
        <position position="363"/>
    </location>
</feature>
<dbReference type="GO" id="GO:0009089">
    <property type="term" value="P:lysine biosynthetic process via diaminopimelate"/>
    <property type="evidence" value="ECO:0007669"/>
    <property type="project" value="UniProtKB-UniRule"/>
</dbReference>
<comment type="cofactor">
    <cofactor evidence="1 5 7 8">
        <name>pyridoxal 5'-phosphate</name>
        <dbReference type="ChEBI" id="CHEBI:597326"/>
    </cofactor>
</comment>
<keyword evidence="3 5" id="KW-0663">Pyridoxal phosphate</keyword>
<feature type="domain" description="Orn/DAP/Arg decarboxylase 2 C-terminal" evidence="9">
    <location>
        <begin position="38"/>
        <end position="390"/>
    </location>
</feature>
<dbReference type="InterPro" id="IPR029066">
    <property type="entry name" value="PLP-binding_barrel"/>
</dbReference>
<comment type="subunit">
    <text evidence="5">Homodimer.</text>
</comment>
<dbReference type="Proteomes" id="UP000806542">
    <property type="component" value="Unassembled WGS sequence"/>
</dbReference>
<dbReference type="InterPro" id="IPR002986">
    <property type="entry name" value="DAP_deCOOHase_LysA"/>
</dbReference>
<gene>
    <name evidence="5 11" type="primary">lysA</name>
    <name evidence="11" type="ORF">INF28_02420</name>
</gene>
<comment type="caution">
    <text evidence="11">The sequence shown here is derived from an EMBL/GenBank/DDBJ whole genome shotgun (WGS) entry which is preliminary data.</text>
</comment>
<evidence type="ECO:0000256" key="2">
    <source>
        <dbReference type="ARBA" id="ARBA00022793"/>
    </source>
</evidence>
<dbReference type="PROSITE" id="PS00879">
    <property type="entry name" value="ODR_DC_2_2"/>
    <property type="match status" value="1"/>
</dbReference>
<dbReference type="FunFam" id="3.20.20.10:FF:000003">
    <property type="entry name" value="Diaminopimelate decarboxylase"/>
    <property type="match status" value="1"/>
</dbReference>
<dbReference type="InterPro" id="IPR022643">
    <property type="entry name" value="De-COase2_C"/>
</dbReference>
<dbReference type="Pfam" id="PF02784">
    <property type="entry name" value="Orn_Arg_deC_N"/>
    <property type="match status" value="1"/>
</dbReference>
<name>A0A9D5LYN7_9FIRM</name>
<feature type="modified residue" description="N6-(pyridoxal phosphate)lysine" evidence="5 7">
    <location>
        <position position="68"/>
    </location>
</feature>
<feature type="binding site" evidence="5">
    <location>
        <position position="336"/>
    </location>
    <ligand>
        <name>substrate</name>
    </ligand>
</feature>
<evidence type="ECO:0000256" key="3">
    <source>
        <dbReference type="ARBA" id="ARBA00022898"/>
    </source>
</evidence>
<dbReference type="GO" id="GO:0008836">
    <property type="term" value="F:diaminopimelate decarboxylase activity"/>
    <property type="evidence" value="ECO:0007669"/>
    <property type="project" value="UniProtKB-UniRule"/>
</dbReference>
<dbReference type="SUPFAM" id="SSF50621">
    <property type="entry name" value="Alanine racemase C-terminal domain-like"/>
    <property type="match status" value="1"/>
</dbReference>
<dbReference type="InterPro" id="IPR022644">
    <property type="entry name" value="De-COase2_N"/>
</dbReference>
<dbReference type="AlphaFoldDB" id="A0A9D5LYN7"/>
<dbReference type="EMBL" id="JADCKB010000003">
    <property type="protein sequence ID" value="MBE5039322.1"/>
    <property type="molecule type" value="Genomic_DNA"/>
</dbReference>